<feature type="transmembrane region" description="Helical" evidence="12">
    <location>
        <begin position="265"/>
        <end position="285"/>
    </location>
</feature>
<dbReference type="SUPFAM" id="SSF143865">
    <property type="entry name" value="CorA soluble domain-like"/>
    <property type="match status" value="1"/>
</dbReference>
<evidence type="ECO:0000256" key="12">
    <source>
        <dbReference type="SAM" id="Phobius"/>
    </source>
</evidence>
<evidence type="ECO:0000313" key="14">
    <source>
        <dbReference type="Proteomes" id="UP000199297"/>
    </source>
</evidence>
<evidence type="ECO:0000256" key="10">
    <source>
        <dbReference type="ARBA" id="ARBA00034269"/>
    </source>
</evidence>
<feature type="transmembrane region" description="Helical" evidence="12">
    <location>
        <begin position="297"/>
        <end position="317"/>
    </location>
</feature>
<dbReference type="GO" id="GO:0015095">
    <property type="term" value="F:magnesium ion transmembrane transporter activity"/>
    <property type="evidence" value="ECO:0007669"/>
    <property type="project" value="TreeGrafter"/>
</dbReference>
<evidence type="ECO:0000256" key="9">
    <source>
        <dbReference type="ARBA" id="ARBA00023136"/>
    </source>
</evidence>
<dbReference type="OrthoDB" id="9803416at2"/>
<evidence type="ECO:0000256" key="5">
    <source>
        <dbReference type="ARBA" id="ARBA00022692"/>
    </source>
</evidence>
<dbReference type="STRING" id="641665.GCA_002104455_03514"/>
<evidence type="ECO:0000256" key="3">
    <source>
        <dbReference type="ARBA" id="ARBA00022448"/>
    </source>
</evidence>
<dbReference type="InterPro" id="IPR002523">
    <property type="entry name" value="MgTranspt_CorA/ZnTranspt_ZntB"/>
</dbReference>
<evidence type="ECO:0000313" key="13">
    <source>
        <dbReference type="EMBL" id="SEL27033.1"/>
    </source>
</evidence>
<accession>A0A1H7NTZ3</accession>
<comment type="subcellular location">
    <subcellularLocation>
        <location evidence="1">Cell membrane</location>
        <topology evidence="1">Multi-pass membrane protein</topology>
    </subcellularLocation>
</comment>
<evidence type="ECO:0000256" key="4">
    <source>
        <dbReference type="ARBA" id="ARBA00022475"/>
    </source>
</evidence>
<comment type="similarity">
    <text evidence="2">Belongs to the CorA metal ion transporter (MIT) (TC 1.A.35) family.</text>
</comment>
<keyword evidence="8" id="KW-0406">Ion transport</keyword>
<keyword evidence="14" id="KW-1185">Reference proteome</keyword>
<dbReference type="InterPro" id="IPR045861">
    <property type="entry name" value="CorA_cytoplasmic_dom"/>
</dbReference>
<keyword evidence="3" id="KW-0813">Transport</keyword>
<dbReference type="AlphaFoldDB" id="A0A1H7NTZ3"/>
<comment type="function">
    <text evidence="11">Mediates influx of magnesium ions. Alternates between open and closed states. Activated by low cytoplasmic Mg(2+) levels. Inactive when cytoplasmic Mg(2+) levels are high.</text>
</comment>
<dbReference type="EMBL" id="FOBI01000008">
    <property type="protein sequence ID" value="SEL27033.1"/>
    <property type="molecule type" value="Genomic_DNA"/>
</dbReference>
<dbReference type="CDD" id="cd12822">
    <property type="entry name" value="TmCorA-like"/>
    <property type="match status" value="1"/>
</dbReference>
<keyword evidence="7 12" id="KW-1133">Transmembrane helix</keyword>
<name>A0A1H7NTZ3_9GAMM</name>
<dbReference type="InterPro" id="IPR045863">
    <property type="entry name" value="CorA_TM1_TM2"/>
</dbReference>
<dbReference type="GO" id="GO:0050897">
    <property type="term" value="F:cobalt ion binding"/>
    <property type="evidence" value="ECO:0007669"/>
    <property type="project" value="TreeGrafter"/>
</dbReference>
<reference evidence="14" key="1">
    <citation type="submission" date="2016-10" db="EMBL/GenBank/DDBJ databases">
        <authorList>
            <person name="Varghese N."/>
            <person name="Submissions S."/>
        </authorList>
    </citation>
    <scope>NUCLEOTIDE SEQUENCE [LARGE SCALE GENOMIC DNA]</scope>
    <source>
        <strain evidence="14">CGMCC 1.9127</strain>
    </source>
</reference>
<dbReference type="PANTHER" id="PTHR46494">
    <property type="entry name" value="CORA FAMILY METAL ION TRANSPORTER (EUROFUNG)"/>
    <property type="match status" value="1"/>
</dbReference>
<organism evidence="13 14">
    <name type="scientific">Colwellia chukchiensis</name>
    <dbReference type="NCBI Taxonomy" id="641665"/>
    <lineage>
        <taxon>Bacteria</taxon>
        <taxon>Pseudomonadati</taxon>
        <taxon>Pseudomonadota</taxon>
        <taxon>Gammaproteobacteria</taxon>
        <taxon>Alteromonadales</taxon>
        <taxon>Colwelliaceae</taxon>
        <taxon>Colwellia</taxon>
    </lineage>
</organism>
<evidence type="ECO:0000256" key="8">
    <source>
        <dbReference type="ARBA" id="ARBA00023065"/>
    </source>
</evidence>
<protein>
    <submittedName>
        <fullName evidence="13">Magnesium transporter</fullName>
    </submittedName>
</protein>
<keyword evidence="9 12" id="KW-0472">Membrane</keyword>
<dbReference type="Gene3D" id="3.30.460.20">
    <property type="entry name" value="CorA soluble domain-like"/>
    <property type="match status" value="1"/>
</dbReference>
<evidence type="ECO:0000256" key="1">
    <source>
        <dbReference type="ARBA" id="ARBA00004651"/>
    </source>
</evidence>
<dbReference type="RefSeq" id="WP_085285012.1">
    <property type="nucleotide sequence ID" value="NZ_FOBI01000008.1"/>
</dbReference>
<proteinExistence type="inferred from homology"/>
<comment type="catalytic activity">
    <reaction evidence="10">
        <text>Mg(2+)(in) = Mg(2+)(out)</text>
        <dbReference type="Rhea" id="RHEA:29827"/>
        <dbReference type="ChEBI" id="CHEBI:18420"/>
    </reaction>
</comment>
<sequence>MIKSMLISANRETVIGGPELIASWQADEQSTLWLDLDNLDLAQEKKILTEFNCHPLAIADAQGERHPPKIELFKDYIFILYRGLVANDESLRFGHLPISMFIGKRLLITRHAQSSLAINELFNANSEKFLKRSPVHMALRLFHRSCGFYLEELFTFEEELEKIEDAFQLSGNDHMMKQITLYRSQLVKIRRTFNYHVNIGDTLRVLVDDEDTDLITDKENHSVNDLRERLDRLLSLSQMYYDICGDLINGYMSVTSHQLNATMRVLTVITALFVPLTFLAGIYGMNFENIPELKAEYGYFILLALMMLISIVLLIVFKKKRWL</sequence>
<dbReference type="GO" id="GO:0000287">
    <property type="term" value="F:magnesium ion binding"/>
    <property type="evidence" value="ECO:0007669"/>
    <property type="project" value="TreeGrafter"/>
</dbReference>
<dbReference type="FunFam" id="1.20.58.340:FF:000004">
    <property type="entry name" value="Magnesium transport protein CorA"/>
    <property type="match status" value="1"/>
</dbReference>
<evidence type="ECO:0000256" key="6">
    <source>
        <dbReference type="ARBA" id="ARBA00022842"/>
    </source>
</evidence>
<dbReference type="Proteomes" id="UP000199297">
    <property type="component" value="Unassembled WGS sequence"/>
</dbReference>
<dbReference type="Gene3D" id="1.20.58.340">
    <property type="entry name" value="Magnesium transport protein CorA, transmembrane region"/>
    <property type="match status" value="2"/>
</dbReference>
<keyword evidence="6" id="KW-0460">Magnesium</keyword>
<evidence type="ECO:0000256" key="7">
    <source>
        <dbReference type="ARBA" id="ARBA00022989"/>
    </source>
</evidence>
<evidence type="ECO:0000256" key="11">
    <source>
        <dbReference type="ARBA" id="ARBA00045497"/>
    </source>
</evidence>
<keyword evidence="4" id="KW-1003">Cell membrane</keyword>
<dbReference type="SUPFAM" id="SSF144083">
    <property type="entry name" value="Magnesium transport protein CorA, transmembrane region"/>
    <property type="match status" value="1"/>
</dbReference>
<dbReference type="PANTHER" id="PTHR46494:SF1">
    <property type="entry name" value="CORA FAMILY METAL ION TRANSPORTER (EUROFUNG)"/>
    <property type="match status" value="1"/>
</dbReference>
<gene>
    <name evidence="13" type="ORF">SAMN05216262_10890</name>
</gene>
<keyword evidence="5 12" id="KW-0812">Transmembrane</keyword>
<evidence type="ECO:0000256" key="2">
    <source>
        <dbReference type="ARBA" id="ARBA00009765"/>
    </source>
</evidence>
<dbReference type="Pfam" id="PF01544">
    <property type="entry name" value="CorA"/>
    <property type="match status" value="1"/>
</dbReference>
<dbReference type="GO" id="GO:0005886">
    <property type="term" value="C:plasma membrane"/>
    <property type="evidence" value="ECO:0007669"/>
    <property type="project" value="UniProtKB-SubCell"/>
</dbReference>
<dbReference type="GO" id="GO:0015087">
    <property type="term" value="F:cobalt ion transmembrane transporter activity"/>
    <property type="evidence" value="ECO:0007669"/>
    <property type="project" value="TreeGrafter"/>
</dbReference>